<evidence type="ECO:0000256" key="1">
    <source>
        <dbReference type="SAM" id="MobiDB-lite"/>
    </source>
</evidence>
<reference evidence="3 4" key="1">
    <citation type="submission" date="2023-06" db="EMBL/GenBank/DDBJ databases">
        <title>Actinomyces orist ORNL 0101 HMT-893 genome.</title>
        <authorList>
            <person name="Johnston C.D."/>
            <person name="Chen T."/>
            <person name="Dewhirst F.E."/>
        </authorList>
    </citation>
    <scope>NUCLEOTIDE SEQUENCE [LARGE SCALE GENOMIC DNA]</scope>
    <source>
        <strain evidence="3 4">ORNL 0101</strain>
    </source>
</reference>
<feature type="region of interest" description="Disordered" evidence="1">
    <location>
        <begin position="1"/>
        <end position="34"/>
    </location>
</feature>
<dbReference type="EMBL" id="JAXBCZ010000001">
    <property type="protein sequence ID" value="MEA1304636.1"/>
    <property type="molecule type" value="Genomic_DNA"/>
</dbReference>
<dbReference type="Proteomes" id="UP001289581">
    <property type="component" value="Unassembled WGS sequence"/>
</dbReference>
<proteinExistence type="predicted"/>
<feature type="transmembrane region" description="Helical" evidence="2">
    <location>
        <begin position="160"/>
        <end position="183"/>
    </location>
</feature>
<sequence length="200" mass="21221">MSEVREPEAVASSDGYYTIQESAPEVDPARRSVPGPVTDYGAFPAPGTPGAPAPGMVPAPMMAPAPVKVRAPSGAEAWSMGLLALLAFLPGFNVLLAAVAMMVVGLWNKKDLREPARTNRRLAASWGLTLLLVELALIAIQIAVASIANDVDESPSFMPWGTPIMMALGMVVVHVLVCSVQAIRAYRSTTLRFGGFPFFR</sequence>
<evidence type="ECO:0000256" key="2">
    <source>
        <dbReference type="SAM" id="Phobius"/>
    </source>
</evidence>
<accession>A0AAW9L0T3</accession>
<evidence type="ECO:0000313" key="3">
    <source>
        <dbReference type="EMBL" id="MEA1304636.1"/>
    </source>
</evidence>
<dbReference type="AlphaFoldDB" id="A0AAW9L0T3"/>
<keyword evidence="2" id="KW-0812">Transmembrane</keyword>
<gene>
    <name evidence="3" type="ORF">QU665_06090</name>
</gene>
<comment type="caution">
    <text evidence="3">The sequence shown here is derived from an EMBL/GenBank/DDBJ whole genome shotgun (WGS) entry which is preliminary data.</text>
</comment>
<keyword evidence="2" id="KW-1133">Transmembrane helix</keyword>
<feature type="transmembrane region" description="Helical" evidence="2">
    <location>
        <begin position="82"/>
        <end position="107"/>
    </location>
</feature>
<dbReference type="RefSeq" id="WP_322911965.1">
    <property type="nucleotide sequence ID" value="NZ_JAXBCZ010000001.1"/>
</dbReference>
<evidence type="ECO:0008006" key="5">
    <source>
        <dbReference type="Google" id="ProtNLM"/>
    </source>
</evidence>
<evidence type="ECO:0000313" key="4">
    <source>
        <dbReference type="Proteomes" id="UP001289581"/>
    </source>
</evidence>
<keyword evidence="4" id="KW-1185">Reference proteome</keyword>
<organism evidence="3 4">
    <name type="scientific">Actinomyces oris</name>
    <dbReference type="NCBI Taxonomy" id="544580"/>
    <lineage>
        <taxon>Bacteria</taxon>
        <taxon>Bacillati</taxon>
        <taxon>Actinomycetota</taxon>
        <taxon>Actinomycetes</taxon>
        <taxon>Actinomycetales</taxon>
        <taxon>Actinomycetaceae</taxon>
        <taxon>Actinomyces</taxon>
    </lineage>
</organism>
<feature type="transmembrane region" description="Helical" evidence="2">
    <location>
        <begin position="128"/>
        <end position="148"/>
    </location>
</feature>
<keyword evidence="2" id="KW-0472">Membrane</keyword>
<protein>
    <recommendedName>
        <fullName evidence="5">DUF4870 domain-containing protein</fullName>
    </recommendedName>
</protein>
<name>A0AAW9L0T3_9ACTO</name>